<name>A0A327PLR9_9BACT</name>
<comment type="caution">
    <text evidence="1">The sequence shown here is derived from an EMBL/GenBank/DDBJ whole genome shotgun (WGS) entry which is preliminary data.</text>
</comment>
<keyword evidence="2" id="KW-1185">Reference proteome</keyword>
<evidence type="ECO:0000313" key="2">
    <source>
        <dbReference type="Proteomes" id="UP000249610"/>
    </source>
</evidence>
<protein>
    <submittedName>
        <fullName evidence="1">Uncharacterized protein</fullName>
    </submittedName>
</protein>
<gene>
    <name evidence="1" type="ORF">LV83_01511</name>
</gene>
<sequence>MVYTRGNMKTLSLKLDKEIFEETEAIIKDTKVARNRYINQALEFYNNYQKRKKLSSEFAFASTLSKESSTEIIAEFDALIEEDEAI</sequence>
<dbReference type="Gene3D" id="1.10.1220.10">
    <property type="entry name" value="Met repressor-like"/>
    <property type="match status" value="1"/>
</dbReference>
<dbReference type="AlphaFoldDB" id="A0A327PLR9"/>
<dbReference type="EMBL" id="QLLK01000003">
    <property type="protein sequence ID" value="RAI92281.1"/>
    <property type="molecule type" value="Genomic_DNA"/>
</dbReference>
<reference evidence="1 2" key="1">
    <citation type="submission" date="2018-06" db="EMBL/GenBank/DDBJ databases">
        <title>Genomic Encyclopedia of Archaeal and Bacterial Type Strains, Phase II (KMG-II): from individual species to whole genera.</title>
        <authorList>
            <person name="Goeker M."/>
        </authorList>
    </citation>
    <scope>NUCLEOTIDE SEQUENCE [LARGE SCALE GENOMIC DNA]</scope>
    <source>
        <strain evidence="1 2">DSM 23446</strain>
    </source>
</reference>
<dbReference type="GO" id="GO:0006355">
    <property type="term" value="P:regulation of DNA-templated transcription"/>
    <property type="evidence" value="ECO:0007669"/>
    <property type="project" value="InterPro"/>
</dbReference>
<proteinExistence type="predicted"/>
<accession>A0A327PLR9</accession>
<dbReference type="Proteomes" id="UP000249610">
    <property type="component" value="Unassembled WGS sequence"/>
</dbReference>
<dbReference type="InterPro" id="IPR013321">
    <property type="entry name" value="Arc_rbn_hlx_hlx"/>
</dbReference>
<organism evidence="1 2">
    <name type="scientific">Algoriphagus yeomjeoni</name>
    <dbReference type="NCBI Taxonomy" id="291403"/>
    <lineage>
        <taxon>Bacteria</taxon>
        <taxon>Pseudomonadati</taxon>
        <taxon>Bacteroidota</taxon>
        <taxon>Cytophagia</taxon>
        <taxon>Cytophagales</taxon>
        <taxon>Cyclobacteriaceae</taxon>
        <taxon>Algoriphagus</taxon>
    </lineage>
</organism>
<evidence type="ECO:0000313" key="1">
    <source>
        <dbReference type="EMBL" id="RAI92281.1"/>
    </source>
</evidence>